<feature type="compositionally biased region" description="Low complexity" evidence="1">
    <location>
        <begin position="74"/>
        <end position="98"/>
    </location>
</feature>
<evidence type="ECO:0000313" key="4">
    <source>
        <dbReference type="Proteomes" id="UP001550378"/>
    </source>
</evidence>
<dbReference type="Proteomes" id="UP001550378">
    <property type="component" value="Unassembled WGS sequence"/>
</dbReference>
<dbReference type="EMBL" id="JBEXZR010000015">
    <property type="protein sequence ID" value="MEU0709213.1"/>
    <property type="molecule type" value="Genomic_DNA"/>
</dbReference>
<accession>A0ABV2W6P2</accession>
<name>A0ABV2W6P2_9ACTN</name>
<keyword evidence="2" id="KW-0472">Membrane</keyword>
<reference evidence="3 4" key="1">
    <citation type="submission" date="2024-06" db="EMBL/GenBank/DDBJ databases">
        <title>The Natural Products Discovery Center: Release of the First 8490 Sequenced Strains for Exploring Actinobacteria Biosynthetic Diversity.</title>
        <authorList>
            <person name="Kalkreuter E."/>
            <person name="Kautsar S.A."/>
            <person name="Yang D."/>
            <person name="Bader C.D."/>
            <person name="Teijaro C.N."/>
            <person name="Fluegel L."/>
            <person name="Davis C.M."/>
            <person name="Simpson J.R."/>
            <person name="Lauterbach L."/>
            <person name="Steele A.D."/>
            <person name="Gui C."/>
            <person name="Meng S."/>
            <person name="Li G."/>
            <person name="Viehrig K."/>
            <person name="Ye F."/>
            <person name="Su P."/>
            <person name="Kiefer A.F."/>
            <person name="Nichols A."/>
            <person name="Cepeda A.J."/>
            <person name="Yan W."/>
            <person name="Fan B."/>
            <person name="Jiang Y."/>
            <person name="Adhikari A."/>
            <person name="Zheng C.-J."/>
            <person name="Schuster L."/>
            <person name="Cowan T.M."/>
            <person name="Smanski M.J."/>
            <person name="Chevrette M.G."/>
            <person name="De Carvalho L.P.S."/>
            <person name="Shen B."/>
        </authorList>
    </citation>
    <scope>NUCLEOTIDE SEQUENCE [LARGE SCALE GENOMIC DNA]</scope>
    <source>
        <strain evidence="3 4">NPDC006337</strain>
    </source>
</reference>
<gene>
    <name evidence="3" type="ORF">ABZ508_17800</name>
</gene>
<keyword evidence="2" id="KW-1133">Transmembrane helix</keyword>
<evidence type="ECO:0000256" key="1">
    <source>
        <dbReference type="SAM" id="MobiDB-lite"/>
    </source>
</evidence>
<organism evidence="3 4">
    <name type="scientific">Streptomyces lavendulocolor</name>
    <dbReference type="NCBI Taxonomy" id="67316"/>
    <lineage>
        <taxon>Bacteria</taxon>
        <taxon>Bacillati</taxon>
        <taxon>Actinomycetota</taxon>
        <taxon>Actinomycetes</taxon>
        <taxon>Kitasatosporales</taxon>
        <taxon>Streptomycetaceae</taxon>
        <taxon>Streptomyces</taxon>
    </lineage>
</organism>
<dbReference type="RefSeq" id="WP_359659166.1">
    <property type="nucleotide sequence ID" value="NZ_JBEXZO010000064.1"/>
</dbReference>
<comment type="caution">
    <text evidence="3">The sequence shown here is derived from an EMBL/GenBank/DDBJ whole genome shotgun (WGS) entry which is preliminary data.</text>
</comment>
<protein>
    <recommendedName>
        <fullName evidence="5">Integral membrane protein</fullName>
    </recommendedName>
</protein>
<keyword evidence="4" id="KW-1185">Reference proteome</keyword>
<evidence type="ECO:0000313" key="3">
    <source>
        <dbReference type="EMBL" id="MEU0709213.1"/>
    </source>
</evidence>
<feature type="transmembrane region" description="Helical" evidence="2">
    <location>
        <begin position="249"/>
        <end position="277"/>
    </location>
</feature>
<dbReference type="SUPFAM" id="SSF103473">
    <property type="entry name" value="MFS general substrate transporter"/>
    <property type="match status" value="1"/>
</dbReference>
<keyword evidence="2" id="KW-0812">Transmembrane</keyword>
<proteinExistence type="predicted"/>
<evidence type="ECO:0008006" key="5">
    <source>
        <dbReference type="Google" id="ProtNLM"/>
    </source>
</evidence>
<feature type="transmembrane region" description="Helical" evidence="2">
    <location>
        <begin position="289"/>
        <end position="307"/>
    </location>
</feature>
<feature type="region of interest" description="Disordered" evidence="1">
    <location>
        <begin position="176"/>
        <end position="234"/>
    </location>
</feature>
<feature type="compositionally biased region" description="Low complexity" evidence="1">
    <location>
        <begin position="224"/>
        <end position="234"/>
    </location>
</feature>
<feature type="compositionally biased region" description="Low complexity" evidence="1">
    <location>
        <begin position="128"/>
        <end position="138"/>
    </location>
</feature>
<evidence type="ECO:0000256" key="2">
    <source>
        <dbReference type="SAM" id="Phobius"/>
    </source>
</evidence>
<feature type="transmembrane region" description="Helical" evidence="2">
    <location>
        <begin position="327"/>
        <end position="350"/>
    </location>
</feature>
<dbReference type="InterPro" id="IPR036259">
    <property type="entry name" value="MFS_trans_sf"/>
</dbReference>
<feature type="region of interest" description="Disordered" evidence="1">
    <location>
        <begin position="74"/>
        <end position="152"/>
    </location>
</feature>
<sequence>MGIESDQLVFDYLSRVGDLAQQRQLSSQARMRLVASLRSEIDSRRAKDDSPGAVRGILTALGTPDEVVTAAATGASGAPTAPNAPTAPGGSAGRSAPGGPAPGGRKRPAVPEQRTPRTRFRRRAEASPDGAGAPDAGDVPPPRGTPASEAWSPHLAGMDEVGASVEQPDWWRVEEGAFGGVDGVPPGFRGGVEIPDMLKPPPRDPEPGEEGEAGPDAGPPSPPGAAGAPAPARARPSWLRPPLRLGHPLLVAAAALLVAGVVLGSWLALLGGWLVAYASGRLSRTEAKLAVFGLPGAVAAGVVVWLWGRLDGRWGDPIAPGGDAMGAALGAAWPWTLRGAALASALYLLWRARRA</sequence>